<sequence length="60" mass="7152">MLGERSGLKKFGIYVTFIKLIKWSSPKQTGQQEFFIICFWLGIKHIKRLMSYLNQTLKQQ</sequence>
<protein>
    <submittedName>
        <fullName evidence="1">Uncharacterized protein</fullName>
    </submittedName>
</protein>
<proteinExistence type="predicted"/>
<keyword evidence="2" id="KW-1185">Reference proteome</keyword>
<gene>
    <name evidence="1" type="ORF">C6H66_24365</name>
</gene>
<name>A0A2S8PTZ7_9GAMM</name>
<dbReference type="EMBL" id="PUWT01000121">
    <property type="protein sequence ID" value="PQQ22245.1"/>
    <property type="molecule type" value="Genomic_DNA"/>
</dbReference>
<dbReference type="AlphaFoldDB" id="A0A2S8PTZ7"/>
<dbReference type="Proteomes" id="UP000239550">
    <property type="component" value="Unassembled WGS sequence"/>
</dbReference>
<evidence type="ECO:0000313" key="1">
    <source>
        <dbReference type="EMBL" id="PQQ22245.1"/>
    </source>
</evidence>
<comment type="caution">
    <text evidence="1">The sequence shown here is derived from an EMBL/GenBank/DDBJ whole genome shotgun (WGS) entry which is preliminary data.</text>
</comment>
<organism evidence="1 2">
    <name type="scientific">Photorhabdus hindustanensis</name>
    <dbReference type="NCBI Taxonomy" id="2918802"/>
    <lineage>
        <taxon>Bacteria</taxon>
        <taxon>Pseudomonadati</taxon>
        <taxon>Pseudomonadota</taxon>
        <taxon>Gammaproteobacteria</taxon>
        <taxon>Enterobacterales</taxon>
        <taxon>Morganellaceae</taxon>
        <taxon>Photorhabdus</taxon>
    </lineage>
</organism>
<evidence type="ECO:0000313" key="2">
    <source>
        <dbReference type="Proteomes" id="UP000239550"/>
    </source>
</evidence>
<accession>A0A2S8PTZ7</accession>
<reference evidence="1 2" key="1">
    <citation type="submission" date="2018-02" db="EMBL/GenBank/DDBJ databases">
        <title>Five New Genomes of Indian Photorhabdus Isolates TSA.</title>
        <authorList>
            <person name="Dubay B."/>
            <person name="Somvanshi V.S."/>
        </authorList>
    </citation>
    <scope>NUCLEOTIDE SEQUENCE [LARGE SCALE GENOMIC DNA]</scope>
    <source>
        <strain evidence="1 2">H1</strain>
    </source>
</reference>